<dbReference type="SUPFAM" id="SSF57997">
    <property type="entry name" value="Tropomyosin"/>
    <property type="match status" value="1"/>
</dbReference>
<dbReference type="GO" id="GO:0031032">
    <property type="term" value="P:actomyosin structure organization"/>
    <property type="evidence" value="ECO:0007669"/>
    <property type="project" value="TreeGrafter"/>
</dbReference>
<evidence type="ECO:0000256" key="19">
    <source>
        <dbReference type="PROSITE-ProRule" id="PRU10141"/>
    </source>
</evidence>
<dbReference type="Proteomes" id="UP000031668">
    <property type="component" value="Unassembled WGS sequence"/>
</dbReference>
<feature type="domain" description="RhoBD" evidence="25">
    <location>
        <begin position="831"/>
        <end position="896"/>
    </location>
</feature>
<dbReference type="GO" id="GO:0048598">
    <property type="term" value="P:embryonic morphogenesis"/>
    <property type="evidence" value="ECO:0007669"/>
    <property type="project" value="TreeGrafter"/>
</dbReference>
<evidence type="ECO:0000256" key="5">
    <source>
        <dbReference type="ARBA" id="ARBA00022490"/>
    </source>
</evidence>
<reference evidence="26 27" key="1">
    <citation type="journal article" date="2014" name="Genome Biol. Evol.">
        <title>The genome of the myxosporean Thelohanellus kitauei shows adaptations to nutrient acquisition within its fish host.</title>
        <authorList>
            <person name="Yang Y."/>
            <person name="Xiong J."/>
            <person name="Zhou Z."/>
            <person name="Huo F."/>
            <person name="Miao W."/>
            <person name="Ran C."/>
            <person name="Liu Y."/>
            <person name="Zhang J."/>
            <person name="Feng J."/>
            <person name="Wang M."/>
            <person name="Wang M."/>
            <person name="Wang L."/>
            <person name="Yao B."/>
        </authorList>
    </citation>
    <scope>NUCLEOTIDE SEQUENCE [LARGE SCALE GENOMIC DNA]</scope>
    <source>
        <strain evidence="26">Wuqing</strain>
    </source>
</reference>
<dbReference type="Pfam" id="PF00069">
    <property type="entry name" value="Pkinase"/>
    <property type="match status" value="1"/>
</dbReference>
<dbReference type="SUPFAM" id="SSF57889">
    <property type="entry name" value="Cysteine-rich domain"/>
    <property type="match status" value="1"/>
</dbReference>
<dbReference type="PANTHER" id="PTHR22988:SF73">
    <property type="entry name" value="RHO-ASSOCIATED PROTEIN KINASE"/>
    <property type="match status" value="1"/>
</dbReference>
<evidence type="ECO:0000256" key="10">
    <source>
        <dbReference type="ARBA" id="ARBA00022741"/>
    </source>
</evidence>
<evidence type="ECO:0000256" key="2">
    <source>
        <dbReference type="ARBA" id="ARBA00004245"/>
    </source>
</evidence>
<dbReference type="SMART" id="SM00133">
    <property type="entry name" value="S_TK_X"/>
    <property type="match status" value="1"/>
</dbReference>
<dbReference type="InterPro" id="IPR008271">
    <property type="entry name" value="Ser/Thr_kinase_AS"/>
</dbReference>
<evidence type="ECO:0000256" key="9">
    <source>
        <dbReference type="ARBA" id="ARBA00022723"/>
    </source>
</evidence>
<dbReference type="GO" id="GO:0030866">
    <property type="term" value="P:cortical actin cytoskeleton organization"/>
    <property type="evidence" value="ECO:0007669"/>
    <property type="project" value="TreeGrafter"/>
</dbReference>
<evidence type="ECO:0000256" key="6">
    <source>
        <dbReference type="ARBA" id="ARBA00022527"/>
    </source>
</evidence>
<dbReference type="GO" id="GO:1901888">
    <property type="term" value="P:regulation of cell junction assembly"/>
    <property type="evidence" value="ECO:0007669"/>
    <property type="project" value="TreeGrafter"/>
</dbReference>
<feature type="binding site" evidence="19">
    <location>
        <position position="105"/>
    </location>
    <ligand>
        <name>ATP</name>
        <dbReference type="ChEBI" id="CHEBI:30616"/>
    </ligand>
</feature>
<proteinExistence type="inferred from homology"/>
<sequence>MTKPPTCQDRFKKLSSSLFDQNSYLNIDTLLDCASSIAYELDQTSSTNSKCLSTVLDRLKSSTKFIQSSRVNISDFSVLKILGSGAFGEVSLVKHKETGNIYALKSMNKYEMVKRDEALCLWEEREIMALSNTEWLVRMYHAFQDALNIYMVMEFVQGGDMVHFMGNYEIDENVAKFYIAELSLALDFLHDLGFIHRDVKPDNMLLDRSGHLKLCDFGTCIRMNKSGKVSCAIAVGTPDYIAPEVLNSQNNKTEYGKEVDWWSVGIFLYEFLIGDTPFYAESYIGTYMKILNYKTSLVFPDDIEVSDIAKDLIRRFLTEPIDRLGSNGICSVKAHHFFDGVSWSWDNIRNCIPPVVPEISGDIDTSCFDSNPESNKPAEQSQLAKPPQGGGFHYPFIGFSFTPDLATSVVEPTVCKQEPTDASALNFKKQIDEKQSLCDKMTELLENKTLMLIEANEKVNEYTKTLDSIKEENQKHIARIKDLESQLSANAQNIKKMEVQIKFVKMSESETKKRYDELSDQIRPMKESLETFKGLASNLESSVSDLNQELVRSKASYDEAVSDLQKMSQSYQTLKQEVDSLKFCLGCETIEQSKTVAENIMASNRELSAKLKQSEIEIKEYEEKHKNNSALEDDRMELSTKNRKLTLDVATLQMLADHLRSQISELNHKNSDQLNSLTESQQECKDLNKKLSDANSKLAASIQMESRLSNEKKQMIARENELQSRLDKYLESLRAFEKRITSYDEQLSYAEIKLNLQTKKIEDLENDMLRREEIIVTLNGEIINLKKQHEEQQQELNCKNSEIIDLKQQSDKYQAQIAMLSLDVSETSSKQINIGVESGSPSEISDEMSILKIQLANQKKQADEDKKKYEKIIENERLLKDESIRKLNEIMNMACFKNKNATIAAPKAKAQPVKVDRKLEQMNKQLQMDYNKISDEYADMRKKYDDKISELNATIVDLQTMIDLMKRERSDEDKLRSQELEWAKLSNKSSERGSLSKADQVVVIKQTVLFYPNKTGKSGRKILWDPVMVILTNRELTIYKDMDETQKPMLVIKIAMMYYVRAIHQNDLIRGLPGDIPKIFQVIYNDETEAIKQNANELSSEKCTTINNHCLINIQYHMPATCDICGKGLWGFIKSSYAIECKNCHFKCHRDHANDQKSFPPCRDYENRRMAKEILLKAPNTSDQKYWIETLLRLMKEVASAAGLTPMKHSTSKR</sequence>
<dbReference type="AlphaFoldDB" id="A0A0C2MUP3"/>
<evidence type="ECO:0000259" key="22">
    <source>
        <dbReference type="PROSITE" id="PS50011"/>
    </source>
</evidence>
<dbReference type="Gene3D" id="1.20.5.730">
    <property type="entry name" value="Single helix bin"/>
    <property type="match status" value="1"/>
</dbReference>
<evidence type="ECO:0000256" key="18">
    <source>
        <dbReference type="PROSITE-ProRule" id="PRU01206"/>
    </source>
</evidence>
<comment type="similarity">
    <text evidence="3">Belongs to the protein kinase superfamily. AGC Ser/Thr protein kinase family.</text>
</comment>
<dbReference type="GO" id="GO:0008270">
    <property type="term" value="F:zinc ion binding"/>
    <property type="evidence" value="ECO:0007669"/>
    <property type="project" value="UniProtKB-KW"/>
</dbReference>
<comment type="subcellular location">
    <subcellularLocation>
        <location evidence="2">Cytoplasm</location>
        <location evidence="2">Cytoskeleton</location>
    </subcellularLocation>
</comment>
<name>A0A0C2MUP3_THEKT</name>
<evidence type="ECO:0000313" key="26">
    <source>
        <dbReference type="EMBL" id="KII67900.1"/>
    </source>
</evidence>
<keyword evidence="27" id="KW-1185">Reference proteome</keyword>
<keyword evidence="9" id="KW-0479">Metal-binding</keyword>
<dbReference type="GO" id="GO:0005524">
    <property type="term" value="F:ATP binding"/>
    <property type="evidence" value="ECO:0007669"/>
    <property type="project" value="UniProtKB-UniRule"/>
</dbReference>
<protein>
    <recommendedName>
        <fullName evidence="4">non-specific serine/threonine protein kinase</fullName>
        <ecNumber evidence="4">2.7.11.1</ecNumber>
    </recommendedName>
</protein>
<evidence type="ECO:0000256" key="11">
    <source>
        <dbReference type="ARBA" id="ARBA00022771"/>
    </source>
</evidence>
<evidence type="ECO:0000256" key="20">
    <source>
        <dbReference type="SAM" id="Coils"/>
    </source>
</evidence>
<feature type="coiled-coil region" evidence="20">
    <location>
        <begin position="848"/>
        <end position="879"/>
    </location>
</feature>
<evidence type="ECO:0000256" key="15">
    <source>
        <dbReference type="ARBA" id="ARBA00022842"/>
    </source>
</evidence>
<feature type="coiled-coil region" evidence="20">
    <location>
        <begin position="452"/>
        <end position="500"/>
    </location>
</feature>
<evidence type="ECO:0000256" key="12">
    <source>
        <dbReference type="ARBA" id="ARBA00022777"/>
    </source>
</evidence>
<evidence type="ECO:0000256" key="14">
    <source>
        <dbReference type="ARBA" id="ARBA00022840"/>
    </source>
</evidence>
<dbReference type="InterPro" id="IPR050839">
    <property type="entry name" value="Rho-assoc_Ser/Thr_Kinase"/>
</dbReference>
<dbReference type="OMA" id="IFEGWLS"/>
<evidence type="ECO:0000256" key="1">
    <source>
        <dbReference type="ARBA" id="ARBA00001946"/>
    </source>
</evidence>
<feature type="compositionally biased region" description="Polar residues" evidence="21">
    <location>
        <begin position="367"/>
        <end position="383"/>
    </location>
</feature>
<dbReference type="Gene3D" id="3.30.200.20">
    <property type="entry name" value="Phosphorylase Kinase, domain 1"/>
    <property type="match status" value="1"/>
</dbReference>
<keyword evidence="17" id="KW-0206">Cytoskeleton</keyword>
<keyword evidence="6" id="KW-0723">Serine/threonine-protein kinase</keyword>
<keyword evidence="10 19" id="KW-0547">Nucleotide-binding</keyword>
<evidence type="ECO:0000256" key="21">
    <source>
        <dbReference type="SAM" id="MobiDB-lite"/>
    </source>
</evidence>
<keyword evidence="14 19" id="KW-0067">ATP-binding</keyword>
<dbReference type="PROSITE" id="PS00108">
    <property type="entry name" value="PROTEIN_KINASE_ST"/>
    <property type="match status" value="1"/>
</dbReference>
<dbReference type="Pfam" id="PF08912">
    <property type="entry name" value="Rho_Binding"/>
    <property type="match status" value="1"/>
</dbReference>
<dbReference type="GO" id="GO:0031267">
    <property type="term" value="F:small GTPase binding"/>
    <property type="evidence" value="ECO:0007669"/>
    <property type="project" value="InterPro"/>
</dbReference>
<feature type="region of interest" description="Disordered" evidence="21">
    <location>
        <begin position="366"/>
        <end position="386"/>
    </location>
</feature>
<keyword evidence="13" id="KW-0862">Zinc</keyword>
<dbReference type="InterPro" id="IPR011993">
    <property type="entry name" value="PH-like_dom_sf"/>
</dbReference>
<keyword evidence="16 18" id="KW-0175">Coiled coil</keyword>
<evidence type="ECO:0000256" key="4">
    <source>
        <dbReference type="ARBA" id="ARBA00012513"/>
    </source>
</evidence>
<dbReference type="PROSITE" id="PS51859">
    <property type="entry name" value="RHO_BD"/>
    <property type="match status" value="1"/>
</dbReference>
<dbReference type="InterPro" id="IPR017441">
    <property type="entry name" value="Protein_kinase_ATP_BS"/>
</dbReference>
<dbReference type="GO" id="GO:0007266">
    <property type="term" value="P:Rho protein signal transduction"/>
    <property type="evidence" value="ECO:0007669"/>
    <property type="project" value="UniProtKB-UniRule"/>
</dbReference>
<evidence type="ECO:0000313" key="27">
    <source>
        <dbReference type="Proteomes" id="UP000031668"/>
    </source>
</evidence>
<comment type="cofactor">
    <cofactor evidence="1">
        <name>Mg(2+)</name>
        <dbReference type="ChEBI" id="CHEBI:18420"/>
    </cofactor>
</comment>
<dbReference type="GO" id="GO:0005856">
    <property type="term" value="C:cytoskeleton"/>
    <property type="evidence" value="ECO:0007669"/>
    <property type="project" value="UniProtKB-SubCell"/>
</dbReference>
<keyword evidence="12 26" id="KW-0418">Kinase</keyword>
<dbReference type="CDD" id="cd20813">
    <property type="entry name" value="C1_ROCK"/>
    <property type="match status" value="1"/>
</dbReference>
<evidence type="ECO:0000259" key="25">
    <source>
        <dbReference type="PROSITE" id="PS51859"/>
    </source>
</evidence>
<feature type="coiled-coil region" evidence="20">
    <location>
        <begin position="529"/>
        <end position="816"/>
    </location>
</feature>
<dbReference type="SUPFAM" id="SSF56112">
    <property type="entry name" value="Protein kinase-like (PK-like)"/>
    <property type="match status" value="1"/>
</dbReference>
<comment type="caution">
    <text evidence="26">The sequence shown here is derived from an EMBL/GenBank/DDBJ whole genome shotgun (WGS) entry which is preliminary data.</text>
</comment>
<keyword evidence="15" id="KW-0460">Magnesium</keyword>
<keyword evidence="7" id="KW-0597">Phosphoprotein</keyword>
<dbReference type="InterPro" id="IPR000961">
    <property type="entry name" value="AGC-kinase_C"/>
</dbReference>
<evidence type="ECO:0000259" key="24">
    <source>
        <dbReference type="PROSITE" id="PS51285"/>
    </source>
</evidence>
<dbReference type="Gene3D" id="3.30.60.20">
    <property type="match status" value="1"/>
</dbReference>
<dbReference type="Gene3D" id="1.10.287.1490">
    <property type="match status" value="1"/>
</dbReference>
<dbReference type="InterPro" id="IPR015008">
    <property type="entry name" value="ROCK_Rho-bd_dom"/>
</dbReference>
<dbReference type="PROSITE" id="PS51285">
    <property type="entry name" value="AGC_KINASE_CTER"/>
    <property type="match status" value="1"/>
</dbReference>
<evidence type="ECO:0000256" key="3">
    <source>
        <dbReference type="ARBA" id="ARBA00009903"/>
    </source>
</evidence>
<evidence type="ECO:0000256" key="7">
    <source>
        <dbReference type="ARBA" id="ARBA00022553"/>
    </source>
</evidence>
<dbReference type="OrthoDB" id="6019793at2759"/>
<dbReference type="FunFam" id="3.30.200.20:FF:000042">
    <property type="entry name" value="Aurora kinase A"/>
    <property type="match status" value="1"/>
</dbReference>
<accession>A0A0C2MUP3</accession>
<dbReference type="FunFam" id="1.10.510.10:FF:000751">
    <property type="entry name" value="Non-specific serine/threonine protein kinase"/>
    <property type="match status" value="1"/>
</dbReference>
<evidence type="ECO:0000259" key="23">
    <source>
        <dbReference type="PROSITE" id="PS50081"/>
    </source>
</evidence>
<keyword evidence="11" id="KW-0863">Zinc-finger</keyword>
<dbReference type="EC" id="2.7.11.1" evidence="4"/>
<dbReference type="PROSITE" id="PS00107">
    <property type="entry name" value="PROTEIN_KINASE_ATP"/>
    <property type="match status" value="1"/>
</dbReference>
<dbReference type="EMBL" id="JWZT01003040">
    <property type="protein sequence ID" value="KII67900.1"/>
    <property type="molecule type" value="Genomic_DNA"/>
</dbReference>
<gene>
    <name evidence="26" type="ORF">RF11_01572</name>
</gene>
<feature type="domain" description="AGC-kinase C-terminal" evidence="24">
    <location>
        <begin position="339"/>
        <end position="411"/>
    </location>
</feature>
<dbReference type="Gene3D" id="2.30.29.30">
    <property type="entry name" value="Pleckstrin-homology domain (PH domain)/Phosphotyrosine-binding domain (PTB)"/>
    <property type="match status" value="1"/>
</dbReference>
<evidence type="ECO:0000256" key="17">
    <source>
        <dbReference type="ARBA" id="ARBA00023212"/>
    </source>
</evidence>
<dbReference type="PROSITE" id="PS50011">
    <property type="entry name" value="PROTEIN_KINASE_DOM"/>
    <property type="match status" value="1"/>
</dbReference>
<evidence type="ECO:0000256" key="16">
    <source>
        <dbReference type="ARBA" id="ARBA00023054"/>
    </source>
</evidence>
<evidence type="ECO:0000256" key="8">
    <source>
        <dbReference type="ARBA" id="ARBA00022679"/>
    </source>
</evidence>
<feature type="domain" description="Phorbol-ester/DAG-type" evidence="23">
    <location>
        <begin position="1108"/>
        <end position="1162"/>
    </location>
</feature>
<dbReference type="PANTHER" id="PTHR22988">
    <property type="entry name" value="MYOTONIC DYSTROPHY S/T KINASE-RELATED"/>
    <property type="match status" value="1"/>
</dbReference>
<dbReference type="GO" id="GO:0000281">
    <property type="term" value="P:mitotic cytokinesis"/>
    <property type="evidence" value="ECO:0007669"/>
    <property type="project" value="TreeGrafter"/>
</dbReference>
<keyword evidence="8" id="KW-0808">Transferase</keyword>
<dbReference type="InterPro" id="IPR000719">
    <property type="entry name" value="Prot_kinase_dom"/>
</dbReference>
<dbReference type="InterPro" id="IPR011009">
    <property type="entry name" value="Kinase-like_dom_sf"/>
</dbReference>
<dbReference type="GO" id="GO:0072518">
    <property type="term" value="F:Rho-dependent protein serine/threonine kinase activity"/>
    <property type="evidence" value="ECO:0007669"/>
    <property type="project" value="TreeGrafter"/>
</dbReference>
<dbReference type="SMART" id="SM00220">
    <property type="entry name" value="S_TKc"/>
    <property type="match status" value="1"/>
</dbReference>
<dbReference type="Gene3D" id="1.10.510.10">
    <property type="entry name" value="Transferase(Phosphotransferase) domain 1"/>
    <property type="match status" value="1"/>
</dbReference>
<feature type="domain" description="Protein kinase" evidence="22">
    <location>
        <begin position="76"/>
        <end position="338"/>
    </location>
</feature>
<feature type="coiled-coil region" evidence="20">
    <location>
        <begin position="916"/>
        <end position="968"/>
    </location>
</feature>
<keyword evidence="5" id="KW-0963">Cytoplasm</keyword>
<dbReference type="InterPro" id="IPR002219">
    <property type="entry name" value="PKC_DAG/PE"/>
</dbReference>
<dbReference type="PROSITE" id="PS50081">
    <property type="entry name" value="ZF_DAG_PE_2"/>
    <property type="match status" value="1"/>
</dbReference>
<dbReference type="SMART" id="SM00109">
    <property type="entry name" value="C1"/>
    <property type="match status" value="1"/>
</dbReference>
<organism evidence="26 27">
    <name type="scientific">Thelohanellus kitauei</name>
    <name type="common">Myxosporean</name>
    <dbReference type="NCBI Taxonomy" id="669202"/>
    <lineage>
        <taxon>Eukaryota</taxon>
        <taxon>Metazoa</taxon>
        <taxon>Cnidaria</taxon>
        <taxon>Myxozoa</taxon>
        <taxon>Myxosporea</taxon>
        <taxon>Bivalvulida</taxon>
        <taxon>Platysporina</taxon>
        <taxon>Myxobolidae</taxon>
        <taxon>Thelohanellus</taxon>
    </lineage>
</organism>
<dbReference type="InterPro" id="IPR046349">
    <property type="entry name" value="C1-like_sf"/>
</dbReference>
<dbReference type="GO" id="GO:0005737">
    <property type="term" value="C:cytoplasm"/>
    <property type="evidence" value="ECO:0007669"/>
    <property type="project" value="TreeGrafter"/>
</dbReference>
<evidence type="ECO:0000256" key="13">
    <source>
        <dbReference type="ARBA" id="ARBA00022833"/>
    </source>
</evidence>